<dbReference type="SUPFAM" id="SSF56784">
    <property type="entry name" value="HAD-like"/>
    <property type="match status" value="1"/>
</dbReference>
<dbReference type="NCBIfam" id="TIGR00099">
    <property type="entry name" value="Cof-subfamily"/>
    <property type="match status" value="1"/>
</dbReference>
<dbReference type="EMBL" id="CP141615">
    <property type="protein sequence ID" value="WRP17818.1"/>
    <property type="molecule type" value="Genomic_DNA"/>
</dbReference>
<accession>A0ABZ1C0H9</accession>
<proteinExistence type="predicted"/>
<reference evidence="1 2" key="1">
    <citation type="journal article" date="2024" name="Front. Microbiol.">
        <title>Novel thermophilic genera Geochorda gen. nov. and Carboxydochorda gen. nov. from the deep terrestrial subsurface reveal the ecophysiological diversity in the class Limnochordia.</title>
        <authorList>
            <person name="Karnachuk O.V."/>
            <person name="Lukina A.P."/>
            <person name="Avakyan M.R."/>
            <person name="Kadnikov V.V."/>
            <person name="Begmatov S."/>
            <person name="Beletsky A.V."/>
            <person name="Vlasova K.G."/>
            <person name="Novikov A.A."/>
            <person name="Shcherbakova V.A."/>
            <person name="Mardanov A.V."/>
            <person name="Ravin N.V."/>
        </authorList>
    </citation>
    <scope>NUCLEOTIDE SEQUENCE [LARGE SCALE GENOMIC DNA]</scope>
    <source>
        <strain evidence="1 2">L945</strain>
    </source>
</reference>
<evidence type="ECO:0000313" key="2">
    <source>
        <dbReference type="Proteomes" id="UP001332192"/>
    </source>
</evidence>
<dbReference type="PANTHER" id="PTHR10000:SF8">
    <property type="entry name" value="HAD SUPERFAMILY HYDROLASE-LIKE, TYPE 3"/>
    <property type="match status" value="1"/>
</dbReference>
<dbReference type="RefSeq" id="WP_324717088.1">
    <property type="nucleotide sequence ID" value="NZ_CP141615.1"/>
</dbReference>
<dbReference type="GO" id="GO:0016787">
    <property type="term" value="F:hydrolase activity"/>
    <property type="evidence" value="ECO:0007669"/>
    <property type="project" value="UniProtKB-KW"/>
</dbReference>
<gene>
    <name evidence="1" type="ORF">U7230_02060</name>
</gene>
<dbReference type="EC" id="3.-.-.-" evidence="1"/>
<dbReference type="PANTHER" id="PTHR10000">
    <property type="entry name" value="PHOSPHOSERINE PHOSPHATASE"/>
    <property type="match status" value="1"/>
</dbReference>
<dbReference type="InterPro" id="IPR036412">
    <property type="entry name" value="HAD-like_sf"/>
</dbReference>
<dbReference type="InterPro" id="IPR006379">
    <property type="entry name" value="HAD-SF_hydro_IIB"/>
</dbReference>
<dbReference type="NCBIfam" id="TIGR01484">
    <property type="entry name" value="HAD-SF-IIB"/>
    <property type="match status" value="1"/>
</dbReference>
<dbReference type="InterPro" id="IPR000150">
    <property type="entry name" value="Cof"/>
</dbReference>
<sequence>MVPRFLVSDIDGTLLDTGGRLSEINEHALRRLVERGLPVTLATGRTAAATLPLARRLGIRLPVVTFNGAQVVKEDGTVCFQQHLAPEAVDAVVRLAGRSALAGFVYGRSGITPVAGGERLRDHLLIEDREHLLPPWPAGATGHAPWWREGGAVKVLLLAPDPEAADAFAREAARPEFGHLFGLLRSAPDCVEVMAPGVSKAAGLAYLLRWLRLRPAEVVAVGNALNDLQMIQLAGAGVAVLDAEPELLAAADFVAPPASEHAVAAVVRRFFPQAPLDPEMAGRLGPVMGRRSLPTASASWPVPAPVTSLQPA</sequence>
<dbReference type="InterPro" id="IPR023214">
    <property type="entry name" value="HAD_sf"/>
</dbReference>
<name>A0ABZ1C0H9_9FIRM</name>
<keyword evidence="1" id="KW-0378">Hydrolase</keyword>
<dbReference type="Proteomes" id="UP001332192">
    <property type="component" value="Chromosome"/>
</dbReference>
<keyword evidence="2" id="KW-1185">Reference proteome</keyword>
<evidence type="ECO:0000313" key="1">
    <source>
        <dbReference type="EMBL" id="WRP17818.1"/>
    </source>
</evidence>
<organism evidence="1 2">
    <name type="scientific">Carboxydichorda subterranea</name>
    <dbReference type="NCBI Taxonomy" id="3109565"/>
    <lineage>
        <taxon>Bacteria</taxon>
        <taxon>Bacillati</taxon>
        <taxon>Bacillota</taxon>
        <taxon>Limnochordia</taxon>
        <taxon>Limnochordales</taxon>
        <taxon>Geochordaceae</taxon>
        <taxon>Carboxydichorda</taxon>
    </lineage>
</organism>
<dbReference type="Pfam" id="PF08282">
    <property type="entry name" value="Hydrolase_3"/>
    <property type="match status" value="1"/>
</dbReference>
<protein>
    <submittedName>
        <fullName evidence="1">HAD family hydrolase</fullName>
        <ecNumber evidence="1">3.-.-.-</ecNumber>
    </submittedName>
</protein>
<dbReference type="Gene3D" id="3.30.1240.10">
    <property type="match status" value="1"/>
</dbReference>
<dbReference type="Gene3D" id="3.40.50.1000">
    <property type="entry name" value="HAD superfamily/HAD-like"/>
    <property type="match status" value="1"/>
</dbReference>